<feature type="compositionally biased region" description="Basic and acidic residues" evidence="1">
    <location>
        <begin position="348"/>
        <end position="360"/>
    </location>
</feature>
<dbReference type="EMBL" id="VVIM01000001">
    <property type="protein sequence ID" value="KAB0803547.1"/>
    <property type="molecule type" value="Genomic_DNA"/>
</dbReference>
<feature type="chain" id="PRO_5024370128" evidence="2">
    <location>
        <begin position="19"/>
        <end position="499"/>
    </location>
</feature>
<reference evidence="3 4" key="1">
    <citation type="journal article" date="2018" name="Elife">
        <title>Firefly genomes illuminate parallel origins of bioluminescence in beetles.</title>
        <authorList>
            <person name="Fallon T.R."/>
            <person name="Lower S.E."/>
            <person name="Chang C.H."/>
            <person name="Bessho-Uehara M."/>
            <person name="Martin G.J."/>
            <person name="Bewick A.J."/>
            <person name="Behringer M."/>
            <person name="Debat H.J."/>
            <person name="Wong I."/>
            <person name="Day J.C."/>
            <person name="Suvorov A."/>
            <person name="Silva C.J."/>
            <person name="Stanger-Hall K.F."/>
            <person name="Hall D.W."/>
            <person name="Schmitz R.J."/>
            <person name="Nelson D.R."/>
            <person name="Lewis S.M."/>
            <person name="Shigenobu S."/>
            <person name="Bybee S.M."/>
            <person name="Larracuente A.M."/>
            <person name="Oba Y."/>
            <person name="Weng J.K."/>
        </authorList>
    </citation>
    <scope>NUCLEOTIDE SEQUENCE [LARGE SCALE GENOMIC DNA]</scope>
    <source>
        <strain evidence="3">1611_PpyrPB1</strain>
        <tissue evidence="3">Whole body</tissue>
    </source>
</reference>
<evidence type="ECO:0000313" key="4">
    <source>
        <dbReference type="Proteomes" id="UP000327044"/>
    </source>
</evidence>
<dbReference type="Proteomes" id="UP000327044">
    <property type="component" value="Unassembled WGS sequence"/>
</dbReference>
<dbReference type="AlphaFoldDB" id="A0A5N4B1S4"/>
<keyword evidence="4" id="KW-1185">Reference proteome</keyword>
<name>A0A5N4B1S4_PHOPY</name>
<gene>
    <name evidence="3" type="ORF">PPYR_00517</name>
</gene>
<proteinExistence type="predicted"/>
<feature type="signal peptide" evidence="2">
    <location>
        <begin position="1"/>
        <end position="18"/>
    </location>
</feature>
<evidence type="ECO:0000256" key="2">
    <source>
        <dbReference type="SAM" id="SignalP"/>
    </source>
</evidence>
<accession>A0A5N4B1S4</accession>
<protein>
    <submittedName>
        <fullName evidence="3">Uncharacterized protein</fullName>
    </submittedName>
</protein>
<organism evidence="3 4">
    <name type="scientific">Photinus pyralis</name>
    <name type="common">Common eastern firefly</name>
    <name type="synonym">Lampyris pyralis</name>
    <dbReference type="NCBI Taxonomy" id="7054"/>
    <lineage>
        <taxon>Eukaryota</taxon>
        <taxon>Metazoa</taxon>
        <taxon>Ecdysozoa</taxon>
        <taxon>Arthropoda</taxon>
        <taxon>Hexapoda</taxon>
        <taxon>Insecta</taxon>
        <taxon>Pterygota</taxon>
        <taxon>Neoptera</taxon>
        <taxon>Endopterygota</taxon>
        <taxon>Coleoptera</taxon>
        <taxon>Polyphaga</taxon>
        <taxon>Elateriformia</taxon>
        <taxon>Elateroidea</taxon>
        <taxon>Lampyridae</taxon>
        <taxon>Lampyrinae</taxon>
        <taxon>Photinus</taxon>
    </lineage>
</organism>
<keyword evidence="2" id="KW-0732">Signal</keyword>
<dbReference type="InParanoid" id="A0A5N4B1S4"/>
<sequence>MHFKGIYILLIGINVVWSAPKNNDDRKPKQALTFFGSFFGTKKPPTVSTLKSIKNDSQTNAYVYTENHNKDGLKGMQEEATILFEYIEEDSKMKGMSEKQIISNKDSYFLFTKEGQNFSSNPFLGPKTDSNSTTFTVIEANALSAAVNDGGVMETKINVENIIIVYCTDPVTKTVIAKYDKESAMKNYKDVMVVKEENMTEWSPIPNSTPAPSQYVTKNITMSIRGRIHYCQIVTVPSDAVTIETERIPTMTTDSNKNVVTTGMNVNTVPLKEEVIVHSGSILKEIESTITPSSTVLPISVMSTPINNVVTSEVNLDSKPTKAPLKEDIILHNGSDSQENGSTATIAVDDKTDGTTKDQTSKPFISEKVSSKNASLTNSFILESYATLLLQDDESEEDSSSSSTQEVSDPKMSPCVGACSHLYISSSSKHPMKDKHSLINRFDSSSSMSSSESAEDEVGVYISKKEGMKPKEVSVEDDISSDFDKINAGGATFRVHDFL</sequence>
<feature type="region of interest" description="Disordered" evidence="1">
    <location>
        <begin position="392"/>
        <end position="412"/>
    </location>
</feature>
<feature type="compositionally biased region" description="Polar residues" evidence="1">
    <location>
        <begin position="334"/>
        <end position="345"/>
    </location>
</feature>
<evidence type="ECO:0000313" key="3">
    <source>
        <dbReference type="EMBL" id="KAB0803547.1"/>
    </source>
</evidence>
<evidence type="ECO:0000256" key="1">
    <source>
        <dbReference type="SAM" id="MobiDB-lite"/>
    </source>
</evidence>
<feature type="region of interest" description="Disordered" evidence="1">
    <location>
        <begin position="332"/>
        <end position="361"/>
    </location>
</feature>
<comment type="caution">
    <text evidence="3">The sequence shown here is derived from an EMBL/GenBank/DDBJ whole genome shotgun (WGS) entry which is preliminary data.</text>
</comment>